<evidence type="ECO:0000313" key="2">
    <source>
        <dbReference type="Proteomes" id="UP001163046"/>
    </source>
</evidence>
<comment type="caution">
    <text evidence="1">The sequence shown here is derived from an EMBL/GenBank/DDBJ whole genome shotgun (WGS) entry which is preliminary data.</text>
</comment>
<dbReference type="AlphaFoldDB" id="A0A9W9ZVZ5"/>
<protein>
    <recommendedName>
        <fullName evidence="3">Gelsolin</fullName>
    </recommendedName>
</protein>
<dbReference type="Gene3D" id="3.40.20.10">
    <property type="entry name" value="Severin"/>
    <property type="match status" value="1"/>
</dbReference>
<accession>A0A9W9ZVZ5</accession>
<sequence>MSGRVLSANLMDDAQAYVVDFGAETYLWLGRNCHNLARSKGVTLAQDLFKGTFKFKSAISPLDPKTKSDALPKMTEVSRPSWALFGRMTARSETVLFREKFVDWPDHNVDYTQDFVKQPISGSFTDLSEKRPNSIFEMQPCEPDSLTEPPPEPSLNLEGFDVGRRTGSFDEGRKTVRCFIDFHEDLAC</sequence>
<dbReference type="EMBL" id="MU825575">
    <property type="protein sequence ID" value="KAJ7388189.1"/>
    <property type="molecule type" value="Genomic_DNA"/>
</dbReference>
<dbReference type="InterPro" id="IPR029006">
    <property type="entry name" value="ADF-H/Gelsolin-like_dom_sf"/>
</dbReference>
<dbReference type="SUPFAM" id="SSF55753">
    <property type="entry name" value="Actin depolymerizing proteins"/>
    <property type="match status" value="1"/>
</dbReference>
<evidence type="ECO:0008006" key="3">
    <source>
        <dbReference type="Google" id="ProtNLM"/>
    </source>
</evidence>
<name>A0A9W9ZVZ5_9CNID</name>
<gene>
    <name evidence="1" type="ORF">OS493_039332</name>
</gene>
<reference evidence="1" key="1">
    <citation type="submission" date="2023-01" db="EMBL/GenBank/DDBJ databases">
        <title>Genome assembly of the deep-sea coral Lophelia pertusa.</title>
        <authorList>
            <person name="Herrera S."/>
            <person name="Cordes E."/>
        </authorList>
    </citation>
    <scope>NUCLEOTIDE SEQUENCE</scope>
    <source>
        <strain evidence="1">USNM1676648</strain>
        <tissue evidence="1">Polyp</tissue>
    </source>
</reference>
<organism evidence="1 2">
    <name type="scientific">Desmophyllum pertusum</name>
    <dbReference type="NCBI Taxonomy" id="174260"/>
    <lineage>
        <taxon>Eukaryota</taxon>
        <taxon>Metazoa</taxon>
        <taxon>Cnidaria</taxon>
        <taxon>Anthozoa</taxon>
        <taxon>Hexacorallia</taxon>
        <taxon>Scleractinia</taxon>
        <taxon>Caryophylliina</taxon>
        <taxon>Caryophylliidae</taxon>
        <taxon>Desmophyllum</taxon>
    </lineage>
</organism>
<evidence type="ECO:0000313" key="1">
    <source>
        <dbReference type="EMBL" id="KAJ7388189.1"/>
    </source>
</evidence>
<dbReference type="Proteomes" id="UP001163046">
    <property type="component" value="Unassembled WGS sequence"/>
</dbReference>
<proteinExistence type="predicted"/>
<keyword evidence="2" id="KW-1185">Reference proteome</keyword>
<dbReference type="OrthoDB" id="6017871at2759"/>